<dbReference type="SUPFAM" id="SSF51110">
    <property type="entry name" value="alpha-D-mannose-specific plant lectins"/>
    <property type="match status" value="1"/>
</dbReference>
<accession>A0A7M5XFV1</accession>
<sequence length="159" mass="17447">MSVADYRLLPNSWRIIDFGSEFTPVFDYLDEETKDKLRRLEARGKNGSLYHASILQKGEDLVCGAYRLVIEDDGDLVLKCGPYSNVVWNAGTAKTKASKLKLGVDGNLVLSDPDGNLCWSTDTAGKGIEKFSVLGGGNFVGYKGDDIVWQTDTADKCKN</sequence>
<reference evidence="2" key="1">
    <citation type="submission" date="2021-01" db="UniProtKB">
        <authorList>
            <consortium name="EnsemblMetazoa"/>
        </authorList>
    </citation>
    <scope>IDENTIFICATION</scope>
</reference>
<name>A0A7M5XFV1_9CNID</name>
<organism evidence="2 3">
    <name type="scientific">Clytia hemisphaerica</name>
    <dbReference type="NCBI Taxonomy" id="252671"/>
    <lineage>
        <taxon>Eukaryota</taxon>
        <taxon>Metazoa</taxon>
        <taxon>Cnidaria</taxon>
        <taxon>Hydrozoa</taxon>
        <taxon>Hydroidolina</taxon>
        <taxon>Leptothecata</taxon>
        <taxon>Obeliida</taxon>
        <taxon>Clytiidae</taxon>
        <taxon>Clytia</taxon>
    </lineage>
</organism>
<evidence type="ECO:0000259" key="1">
    <source>
        <dbReference type="PROSITE" id="PS50927"/>
    </source>
</evidence>
<dbReference type="Proteomes" id="UP000594262">
    <property type="component" value="Unplaced"/>
</dbReference>
<dbReference type="SMART" id="SM00108">
    <property type="entry name" value="B_lectin"/>
    <property type="match status" value="1"/>
</dbReference>
<dbReference type="PROSITE" id="PS50927">
    <property type="entry name" value="BULB_LECTIN"/>
    <property type="match status" value="1"/>
</dbReference>
<dbReference type="AlphaFoldDB" id="A0A7M5XFV1"/>
<dbReference type="EnsemblMetazoa" id="CLYHEMT022617.1">
    <property type="protein sequence ID" value="CLYHEMP022617.1"/>
    <property type="gene ID" value="CLYHEMG022617"/>
</dbReference>
<evidence type="ECO:0000313" key="3">
    <source>
        <dbReference type="Proteomes" id="UP000594262"/>
    </source>
</evidence>
<dbReference type="InterPro" id="IPR001480">
    <property type="entry name" value="Bulb-type_lectin_dom"/>
</dbReference>
<keyword evidence="3" id="KW-1185">Reference proteome</keyword>
<evidence type="ECO:0000313" key="2">
    <source>
        <dbReference type="EnsemblMetazoa" id="CLYHEMP022617.1"/>
    </source>
</evidence>
<dbReference type="OrthoDB" id="1884773at2759"/>
<proteinExistence type="predicted"/>
<feature type="domain" description="Bulb-type lectin" evidence="1">
    <location>
        <begin position="46"/>
        <end position="154"/>
    </location>
</feature>
<dbReference type="InterPro" id="IPR036426">
    <property type="entry name" value="Bulb-type_lectin_dom_sf"/>
</dbReference>
<dbReference type="Gene3D" id="2.90.10.30">
    <property type="match status" value="1"/>
</dbReference>
<protein>
    <recommendedName>
        <fullName evidence="1">Bulb-type lectin domain-containing protein</fullName>
    </recommendedName>
</protein>